<evidence type="ECO:0000259" key="2">
    <source>
        <dbReference type="PROSITE" id="PS51733"/>
    </source>
</evidence>
<comment type="caution">
    <text evidence="3">The sequence shown here is derived from an EMBL/GenBank/DDBJ whole genome shotgun (WGS) entry which is preliminary data.</text>
</comment>
<dbReference type="SUPFAM" id="SSF55681">
    <property type="entry name" value="Class II aaRS and biotin synthetases"/>
    <property type="match status" value="1"/>
</dbReference>
<dbReference type="InterPro" id="IPR004143">
    <property type="entry name" value="BPL_LPL_catalytic"/>
</dbReference>
<organism evidence="3 4">
    <name type="scientific">Pelagibacter ubique</name>
    <dbReference type="NCBI Taxonomy" id="198252"/>
    <lineage>
        <taxon>Bacteria</taxon>
        <taxon>Pseudomonadati</taxon>
        <taxon>Pseudomonadota</taxon>
        <taxon>Alphaproteobacteria</taxon>
        <taxon>Candidatus Pelagibacterales</taxon>
        <taxon>Candidatus Pelagibacteraceae</taxon>
        <taxon>Candidatus Pelagibacter</taxon>
    </lineage>
</organism>
<dbReference type="PANTHER" id="PTHR12835">
    <property type="entry name" value="BIOTIN PROTEIN LIGASE"/>
    <property type="match status" value="1"/>
</dbReference>
<name>A0ABX1T5I1_PELUQ</name>
<dbReference type="Pfam" id="PF03099">
    <property type="entry name" value="BPL_LplA_LipB"/>
    <property type="match status" value="1"/>
</dbReference>
<evidence type="ECO:0000256" key="1">
    <source>
        <dbReference type="ARBA" id="ARBA00022598"/>
    </source>
</evidence>
<protein>
    <submittedName>
        <fullName evidence="3">BirA family biotin operon repressor/biotin-[acetyl-CoA-carboxylase] ligase</fullName>
    </submittedName>
</protein>
<evidence type="ECO:0000313" key="3">
    <source>
        <dbReference type="EMBL" id="NMN68106.1"/>
    </source>
</evidence>
<feature type="domain" description="BPL/LPL catalytic" evidence="2">
    <location>
        <begin position="1"/>
        <end position="175"/>
    </location>
</feature>
<dbReference type="InterPro" id="IPR045864">
    <property type="entry name" value="aa-tRNA-synth_II/BPL/LPL"/>
</dbReference>
<dbReference type="Gene3D" id="3.30.930.10">
    <property type="entry name" value="Bira Bifunctional Protein, Domain 2"/>
    <property type="match status" value="1"/>
</dbReference>
<keyword evidence="4" id="KW-1185">Reference proteome</keyword>
<dbReference type="InterPro" id="IPR004408">
    <property type="entry name" value="Biotin_CoA_COase_ligase"/>
</dbReference>
<dbReference type="EMBL" id="LANA01000002">
    <property type="protein sequence ID" value="NMN68106.1"/>
    <property type="molecule type" value="Genomic_DNA"/>
</dbReference>
<dbReference type="RefSeq" id="WP_169036601.1">
    <property type="nucleotide sequence ID" value="NZ_LANA01000002.1"/>
</dbReference>
<sequence length="185" mass="21170">MKLKKYNFKIVNSTNDLAIEIIKKTNDKFGIVIAEKQKKGRGQYGKKWTSFKGNLFASIFFPIEKVKLPLKDLTKINCFLIKKLLSNFYKGKITIKNPNDLLINNMKISGILQETVLKSKMTFIIVGIGINLVKSPIIKNYPTTNLLDLTGIKISAYNVTLKLAKIYEKFIPELTKFDVKNIYKT</sequence>
<dbReference type="NCBIfam" id="TIGR00121">
    <property type="entry name" value="birA_ligase"/>
    <property type="match status" value="1"/>
</dbReference>
<keyword evidence="1 3" id="KW-0436">Ligase</keyword>
<dbReference type="PROSITE" id="PS51733">
    <property type="entry name" value="BPL_LPL_CATALYTIC"/>
    <property type="match status" value="1"/>
</dbReference>
<dbReference type="PANTHER" id="PTHR12835:SF5">
    <property type="entry name" value="BIOTIN--PROTEIN LIGASE"/>
    <property type="match status" value="1"/>
</dbReference>
<dbReference type="Proteomes" id="UP001166004">
    <property type="component" value="Unassembled WGS sequence"/>
</dbReference>
<proteinExistence type="predicted"/>
<evidence type="ECO:0000313" key="4">
    <source>
        <dbReference type="Proteomes" id="UP001166004"/>
    </source>
</evidence>
<dbReference type="GO" id="GO:0016874">
    <property type="term" value="F:ligase activity"/>
    <property type="evidence" value="ECO:0007669"/>
    <property type="project" value="UniProtKB-KW"/>
</dbReference>
<reference evidence="3 4" key="1">
    <citation type="submission" date="2019-07" db="EMBL/GenBank/DDBJ databases">
        <title>SAR11 Genome Evolution.</title>
        <authorList>
            <person name="Giovannoni S."/>
        </authorList>
    </citation>
    <scope>NUCLEOTIDE SEQUENCE [LARGE SCALE GENOMIC DNA]</scope>
    <source>
        <strain evidence="3 4">HTCC9565</strain>
    </source>
</reference>
<accession>A0ABX1T5I1</accession>
<gene>
    <name evidence="3" type="ORF">VP91_00012680</name>
</gene>